<dbReference type="EMBL" id="AFRT01001469">
    <property type="protein sequence ID" value="ELU40271.1"/>
    <property type="molecule type" value="Genomic_DNA"/>
</dbReference>
<gene>
    <name evidence="1" type="ORF">AG1IA_05703</name>
</gene>
<dbReference type="HOGENOM" id="CLU_1918493_0_0_1"/>
<dbReference type="Proteomes" id="UP000011668">
    <property type="component" value="Unassembled WGS sequence"/>
</dbReference>
<name>L8WQ74_THACA</name>
<accession>L8WQ74</accession>
<sequence>MVIQRATVRQSEPKTKLTLWRDHWVSLEDQLARTRYVVAGELGDRRVIGAEAATMLGAFQGFTFAPASTCGSGYGKATDPIGHQQAYLITRTRRRTLASLPPPPSCRQGMTAIMATGFLRGVYEACTINAST</sequence>
<organism evidence="1 2">
    <name type="scientific">Thanatephorus cucumeris (strain AG1-IA)</name>
    <name type="common">Rice sheath blight fungus</name>
    <name type="synonym">Rhizoctonia solani</name>
    <dbReference type="NCBI Taxonomy" id="983506"/>
    <lineage>
        <taxon>Eukaryota</taxon>
        <taxon>Fungi</taxon>
        <taxon>Dikarya</taxon>
        <taxon>Basidiomycota</taxon>
        <taxon>Agaricomycotina</taxon>
        <taxon>Agaricomycetes</taxon>
        <taxon>Cantharellales</taxon>
        <taxon>Ceratobasidiaceae</taxon>
        <taxon>Rhizoctonia</taxon>
        <taxon>Rhizoctonia solani AG-1</taxon>
    </lineage>
</organism>
<comment type="caution">
    <text evidence="1">The sequence shown here is derived from an EMBL/GenBank/DDBJ whole genome shotgun (WGS) entry which is preliminary data.</text>
</comment>
<evidence type="ECO:0000313" key="1">
    <source>
        <dbReference type="EMBL" id="ELU40271.1"/>
    </source>
</evidence>
<reference evidence="1 2" key="1">
    <citation type="journal article" date="2013" name="Nat. Commun.">
        <title>The evolution and pathogenic mechanisms of the rice sheath blight pathogen.</title>
        <authorList>
            <person name="Zheng A."/>
            <person name="Lin R."/>
            <person name="Xu L."/>
            <person name="Qin P."/>
            <person name="Tang C."/>
            <person name="Ai P."/>
            <person name="Zhang D."/>
            <person name="Liu Y."/>
            <person name="Sun Z."/>
            <person name="Feng H."/>
            <person name="Wang Y."/>
            <person name="Chen Y."/>
            <person name="Liang X."/>
            <person name="Fu R."/>
            <person name="Li Q."/>
            <person name="Zhang J."/>
            <person name="Yu X."/>
            <person name="Xie Z."/>
            <person name="Ding L."/>
            <person name="Guan P."/>
            <person name="Tang J."/>
            <person name="Liang Y."/>
            <person name="Wang S."/>
            <person name="Deng Q."/>
            <person name="Li S."/>
            <person name="Zhu J."/>
            <person name="Wang L."/>
            <person name="Liu H."/>
            <person name="Li P."/>
        </authorList>
    </citation>
    <scope>NUCLEOTIDE SEQUENCE [LARGE SCALE GENOMIC DNA]</scope>
    <source>
        <strain evidence="2">AG-1 IA</strain>
    </source>
</reference>
<evidence type="ECO:0000313" key="2">
    <source>
        <dbReference type="Proteomes" id="UP000011668"/>
    </source>
</evidence>
<protein>
    <submittedName>
        <fullName evidence="1">Uncharacterized protein</fullName>
    </submittedName>
</protein>
<dbReference type="AlphaFoldDB" id="L8WQ74"/>
<keyword evidence="2" id="KW-1185">Reference proteome</keyword>
<proteinExistence type="predicted"/>